<dbReference type="PANTHER" id="PTHR47017">
    <property type="entry name" value="ACYL-COA"/>
    <property type="match status" value="1"/>
</dbReference>
<evidence type="ECO:0000313" key="1">
    <source>
        <dbReference type="EMBL" id="CAD8623123.1"/>
    </source>
</evidence>
<dbReference type="Gene3D" id="3.40.630.30">
    <property type="match status" value="1"/>
</dbReference>
<organism evidence="1">
    <name type="scientific">Cryptomonas curvata</name>
    <dbReference type="NCBI Taxonomy" id="233186"/>
    <lineage>
        <taxon>Eukaryota</taxon>
        <taxon>Cryptophyceae</taxon>
        <taxon>Cryptomonadales</taxon>
        <taxon>Cryptomonadaceae</taxon>
        <taxon>Cryptomonas</taxon>
    </lineage>
</organism>
<name>A0A7S0QCP7_9CRYP</name>
<dbReference type="InterPro" id="IPR007434">
    <property type="entry name" value="FemAB-like"/>
</dbReference>
<dbReference type="InterPro" id="IPR016181">
    <property type="entry name" value="Acyl_CoA_acyltransferase"/>
</dbReference>
<sequence length="491" mass="54197">MVPRSCYGGVVSVFGWAVFLLFDVKTVHAFHITGSLFHQIGGMNQDMTKMPFFSKAKSFPVKFASTPLPAKHSQRKSYIVSKMTSGEKTADMVGSYQVKILRSIDEISEDEWNACALDSAGEGKENPFVLWAFFKALEDSKSAVGSVGWAPSHLSVRNASGALIGVVPLYLKSHSYGEYVFDQSWARAYPHFSRRDSYYPKLQSCVPFTPVTGPRLLARGTTHEEVSAGRRTLAQALVRVCVDSGVSGLHVTFPSKDEWHVLTGAGFVGRVGVQYHWDNAGYGCFDDFLMQLKQSRRKSIRQERNKVRAAGLTIARLRGTEITKAHWDAFYGFYCATVDSKWGIAYLEPAFFSTMGRLLGDKVLLIVAYDQAGTLVAGALNLIGGDTLYGRNWGCLPDARYDALHFELCYYQAIEAALELGLQRVEAGAQGEHKISRGYLPRRTYSAHLLVNPGMRDAVSAALAQERVAMEQTIARLAAEESPFKPAPVPS</sequence>
<reference evidence="1" key="1">
    <citation type="submission" date="2021-01" db="EMBL/GenBank/DDBJ databases">
        <authorList>
            <person name="Corre E."/>
            <person name="Pelletier E."/>
            <person name="Niang G."/>
            <person name="Scheremetjew M."/>
            <person name="Finn R."/>
            <person name="Kale V."/>
            <person name="Holt S."/>
            <person name="Cochrane G."/>
            <person name="Meng A."/>
            <person name="Brown T."/>
            <person name="Cohen L."/>
        </authorList>
    </citation>
    <scope>NUCLEOTIDE SEQUENCE</scope>
    <source>
        <strain evidence="1">CCAP979/52</strain>
    </source>
</reference>
<dbReference type="EMBL" id="HBEZ01001347">
    <property type="protein sequence ID" value="CAD8623123.1"/>
    <property type="molecule type" value="Transcribed_RNA"/>
</dbReference>
<evidence type="ECO:0008006" key="2">
    <source>
        <dbReference type="Google" id="ProtNLM"/>
    </source>
</evidence>
<dbReference type="SUPFAM" id="SSF55729">
    <property type="entry name" value="Acyl-CoA N-acyltransferases (Nat)"/>
    <property type="match status" value="1"/>
</dbReference>
<dbReference type="Pfam" id="PF04339">
    <property type="entry name" value="FemAB_like"/>
    <property type="match status" value="1"/>
</dbReference>
<dbReference type="AlphaFoldDB" id="A0A7S0QCP7"/>
<protein>
    <recommendedName>
        <fullName evidence="2">BioF2-like acetyltransferase domain-containing protein</fullName>
    </recommendedName>
</protein>
<proteinExistence type="predicted"/>
<accession>A0A7S0QCP7</accession>
<dbReference type="PANTHER" id="PTHR47017:SF1">
    <property type="entry name" value="ACYL-COA"/>
    <property type="match status" value="1"/>
</dbReference>
<gene>
    <name evidence="1" type="ORF">CCUR1050_LOCUS798</name>
</gene>